<evidence type="ECO:0000256" key="3">
    <source>
        <dbReference type="ARBA" id="ARBA00022729"/>
    </source>
</evidence>
<gene>
    <name evidence="9" type="ORF">PF327_06435</name>
</gene>
<evidence type="ECO:0000256" key="6">
    <source>
        <dbReference type="ARBA" id="ARBA00022833"/>
    </source>
</evidence>
<dbReference type="Gene3D" id="3.30.1380.10">
    <property type="match status" value="1"/>
</dbReference>
<dbReference type="Pfam" id="PF03411">
    <property type="entry name" value="Peptidase_M74"/>
    <property type="match status" value="1"/>
</dbReference>
<evidence type="ECO:0000256" key="4">
    <source>
        <dbReference type="ARBA" id="ARBA00022764"/>
    </source>
</evidence>
<reference evidence="9" key="1">
    <citation type="submission" date="2023-01" db="EMBL/GenBank/DDBJ databases">
        <title>Sulfurovum sp. XTW-4 genome assembly.</title>
        <authorList>
            <person name="Wang J."/>
        </authorList>
    </citation>
    <scope>NUCLEOTIDE SEQUENCE</scope>
    <source>
        <strain evidence="9">XTW-4</strain>
    </source>
</reference>
<evidence type="ECO:0000313" key="9">
    <source>
        <dbReference type="EMBL" id="MDM5263831.1"/>
    </source>
</evidence>
<feature type="signal peptide" evidence="8">
    <location>
        <begin position="1"/>
        <end position="17"/>
    </location>
</feature>
<organism evidence="9 10">
    <name type="scientific">Sulfurovum xiamenensis</name>
    <dbReference type="NCBI Taxonomy" id="3019066"/>
    <lineage>
        <taxon>Bacteria</taxon>
        <taxon>Pseudomonadati</taxon>
        <taxon>Campylobacterota</taxon>
        <taxon>Epsilonproteobacteria</taxon>
        <taxon>Campylobacterales</taxon>
        <taxon>Sulfurovaceae</taxon>
        <taxon>Sulfurovum</taxon>
    </lineage>
</organism>
<dbReference type="InterPro" id="IPR005073">
    <property type="entry name" value="Peptidase_M74"/>
</dbReference>
<comment type="caution">
    <text evidence="9">The sequence shown here is derived from an EMBL/GenBank/DDBJ whole genome shotgun (WGS) entry which is preliminary data.</text>
</comment>
<accession>A0ABT7QS21</accession>
<keyword evidence="5" id="KW-0378">Hydrolase</keyword>
<dbReference type="Proteomes" id="UP001169066">
    <property type="component" value="Unassembled WGS sequence"/>
</dbReference>
<keyword evidence="2" id="KW-0479">Metal-binding</keyword>
<evidence type="ECO:0000256" key="7">
    <source>
        <dbReference type="ARBA" id="ARBA00023049"/>
    </source>
</evidence>
<evidence type="ECO:0000256" key="1">
    <source>
        <dbReference type="ARBA" id="ARBA00022670"/>
    </source>
</evidence>
<keyword evidence="6" id="KW-0862">Zinc</keyword>
<dbReference type="EMBL" id="JAQIBC010000003">
    <property type="protein sequence ID" value="MDM5263831.1"/>
    <property type="molecule type" value="Genomic_DNA"/>
</dbReference>
<evidence type="ECO:0000256" key="2">
    <source>
        <dbReference type="ARBA" id="ARBA00022723"/>
    </source>
</evidence>
<keyword evidence="1" id="KW-0645">Protease</keyword>
<dbReference type="InterPro" id="IPR009045">
    <property type="entry name" value="Zn_M74/Hedgehog-like"/>
</dbReference>
<dbReference type="SUPFAM" id="SSF55166">
    <property type="entry name" value="Hedgehog/DD-peptidase"/>
    <property type="match status" value="1"/>
</dbReference>
<keyword evidence="7" id="KW-0482">Metalloprotease</keyword>
<evidence type="ECO:0000256" key="5">
    <source>
        <dbReference type="ARBA" id="ARBA00022801"/>
    </source>
</evidence>
<protein>
    <submittedName>
        <fullName evidence="9">Penicillin-insensitive murein endopeptidase</fullName>
    </submittedName>
</protein>
<proteinExistence type="predicted"/>
<keyword evidence="4" id="KW-0574">Periplasm</keyword>
<name>A0ABT7QS21_9BACT</name>
<keyword evidence="10" id="KW-1185">Reference proteome</keyword>
<keyword evidence="3 8" id="KW-0732">Signal</keyword>
<feature type="chain" id="PRO_5046037524" evidence="8">
    <location>
        <begin position="18"/>
        <end position="223"/>
    </location>
</feature>
<evidence type="ECO:0000313" key="10">
    <source>
        <dbReference type="Proteomes" id="UP001169066"/>
    </source>
</evidence>
<dbReference type="RefSeq" id="WP_008245592.1">
    <property type="nucleotide sequence ID" value="NZ_JAQIBC010000003.1"/>
</dbReference>
<sequence>MKYLVYIVLFYSSYAPALESICYGSTSNGRLENGVQLPSKGNNFVSYSKTAEILGRTYVHSKVKEIILASYKSLETEMPTKVYKYAETGFKEGGKFSPHKTHQNGLSVDFMVPVVNNKGKSEHLPTHIFNKFGYAIEFDKKGHYKAYSIDYEAMGAHIVSLHKSVKERGAKIWRVIFDPELQPYLFRTKYGKYLKTHINFSKKRSWVRHDEHYHVDFIVKCLK</sequence>
<evidence type="ECO:0000256" key="8">
    <source>
        <dbReference type="SAM" id="SignalP"/>
    </source>
</evidence>